<dbReference type="PANTHER" id="PTHR11709">
    <property type="entry name" value="MULTI-COPPER OXIDASE"/>
    <property type="match status" value="1"/>
</dbReference>
<sequence length="355" mass="40742">MGSALFYSALPLGINSTYWCNKTKEILTEESNQRNRKIKTNSIILVRFDLVLFVVSDGRAPLCERCIELELLCTMSFGQTMVTWNCLRILAYYSLSVLNFEIERRTAYLDYVYRDAADGPLWNDTAYRFNQSVATRAHPNYVLPPPPTSDRSIILLNTQNRVDGYMKWSLNNVSFNLPHTPYLIIVKENLRHVFDQRPAPETYDYRNYDIYAEPKNPNATTGTSIYRLGFNTTVDVILQNAKMLGNSTSETYPWHLHGHDFWVLAHGDENFDPERDLRRYNLVDPIMKNTVAVHPFGWTALQFRADNPGVWPFHCHIESHFFMGMGVVFAEGVDRVGKLPSSIMGCGESKGFGRP</sequence>
<keyword evidence="3" id="KW-0964">Secreted</keyword>
<gene>
    <name evidence="9" type="ORF">Cni_G22699</name>
</gene>
<dbReference type="GO" id="GO:0016491">
    <property type="term" value="F:oxidoreductase activity"/>
    <property type="evidence" value="ECO:0007669"/>
    <property type="project" value="UniProtKB-KW"/>
</dbReference>
<dbReference type="PANTHER" id="PTHR11709:SF218">
    <property type="entry name" value="L-ASCORBATE OXIDASE"/>
    <property type="match status" value="1"/>
</dbReference>
<dbReference type="GO" id="GO:0005507">
    <property type="term" value="F:copper ion binding"/>
    <property type="evidence" value="ECO:0007669"/>
    <property type="project" value="InterPro"/>
</dbReference>
<evidence type="ECO:0000256" key="1">
    <source>
        <dbReference type="ARBA" id="ARBA00004613"/>
    </source>
</evidence>
<evidence type="ECO:0000313" key="9">
    <source>
        <dbReference type="EMBL" id="WOL13919.1"/>
    </source>
</evidence>
<keyword evidence="5" id="KW-0677">Repeat</keyword>
<dbReference type="InterPro" id="IPR002355">
    <property type="entry name" value="Cu_oxidase_Cu_BS"/>
</dbReference>
<comment type="subcellular location">
    <subcellularLocation>
        <location evidence="1">Secreted</location>
    </subcellularLocation>
</comment>
<protein>
    <recommendedName>
        <fullName evidence="8">Plastocyanin-like domain-containing protein</fullName>
    </recommendedName>
</protein>
<proteinExistence type="inferred from homology"/>
<dbReference type="PROSITE" id="PS00079">
    <property type="entry name" value="MULTICOPPER_OXIDASE1"/>
    <property type="match status" value="1"/>
</dbReference>
<dbReference type="Gene3D" id="2.60.40.420">
    <property type="entry name" value="Cupredoxins - blue copper proteins"/>
    <property type="match status" value="1"/>
</dbReference>
<dbReference type="GO" id="GO:0005576">
    <property type="term" value="C:extracellular region"/>
    <property type="evidence" value="ECO:0007669"/>
    <property type="project" value="UniProtKB-SubCell"/>
</dbReference>
<dbReference type="InterPro" id="IPR011706">
    <property type="entry name" value="Cu-oxidase_C"/>
</dbReference>
<dbReference type="InterPro" id="IPR034267">
    <property type="entry name" value="CuRO_3_AAO"/>
</dbReference>
<dbReference type="InterPro" id="IPR033138">
    <property type="entry name" value="Cu_oxidase_CS"/>
</dbReference>
<evidence type="ECO:0000256" key="2">
    <source>
        <dbReference type="ARBA" id="ARBA00010609"/>
    </source>
</evidence>
<dbReference type="Proteomes" id="UP001327560">
    <property type="component" value="Chromosome 7"/>
</dbReference>
<dbReference type="InterPro" id="IPR045087">
    <property type="entry name" value="Cu-oxidase_fam"/>
</dbReference>
<keyword evidence="7" id="KW-0186">Copper</keyword>
<evidence type="ECO:0000256" key="5">
    <source>
        <dbReference type="ARBA" id="ARBA00022737"/>
    </source>
</evidence>
<dbReference type="PROSITE" id="PS00080">
    <property type="entry name" value="MULTICOPPER_OXIDASE2"/>
    <property type="match status" value="1"/>
</dbReference>
<dbReference type="CDD" id="cd13893">
    <property type="entry name" value="CuRO_3_AAO"/>
    <property type="match status" value="1"/>
</dbReference>
<feature type="domain" description="Plastocyanin-like" evidence="8">
    <location>
        <begin position="207"/>
        <end position="332"/>
    </location>
</feature>
<organism evidence="9 10">
    <name type="scientific">Canna indica</name>
    <name type="common">Indian-shot</name>
    <dbReference type="NCBI Taxonomy" id="4628"/>
    <lineage>
        <taxon>Eukaryota</taxon>
        <taxon>Viridiplantae</taxon>
        <taxon>Streptophyta</taxon>
        <taxon>Embryophyta</taxon>
        <taxon>Tracheophyta</taxon>
        <taxon>Spermatophyta</taxon>
        <taxon>Magnoliopsida</taxon>
        <taxon>Liliopsida</taxon>
        <taxon>Zingiberales</taxon>
        <taxon>Cannaceae</taxon>
        <taxon>Canna</taxon>
    </lineage>
</organism>
<dbReference type="EMBL" id="CP136896">
    <property type="protein sequence ID" value="WOL13919.1"/>
    <property type="molecule type" value="Genomic_DNA"/>
</dbReference>
<name>A0AAQ3QJT2_9LILI</name>
<evidence type="ECO:0000259" key="8">
    <source>
        <dbReference type="Pfam" id="PF07731"/>
    </source>
</evidence>
<dbReference type="Pfam" id="PF07731">
    <property type="entry name" value="Cu-oxidase_2"/>
    <property type="match status" value="1"/>
</dbReference>
<keyword evidence="6" id="KW-0560">Oxidoreductase</keyword>
<reference evidence="9 10" key="1">
    <citation type="submission" date="2023-10" db="EMBL/GenBank/DDBJ databases">
        <title>Chromosome-scale genome assembly provides insights into flower coloration mechanisms of Canna indica.</title>
        <authorList>
            <person name="Li C."/>
        </authorList>
    </citation>
    <scope>NUCLEOTIDE SEQUENCE [LARGE SCALE GENOMIC DNA]</scope>
    <source>
        <tissue evidence="9">Flower</tissue>
    </source>
</reference>
<keyword evidence="4" id="KW-0479">Metal-binding</keyword>
<evidence type="ECO:0000256" key="3">
    <source>
        <dbReference type="ARBA" id="ARBA00022525"/>
    </source>
</evidence>
<keyword evidence="10" id="KW-1185">Reference proteome</keyword>
<dbReference type="AlphaFoldDB" id="A0AAQ3QJT2"/>
<comment type="similarity">
    <text evidence="2">Belongs to the multicopper oxidase family.</text>
</comment>
<dbReference type="InterPro" id="IPR008972">
    <property type="entry name" value="Cupredoxin"/>
</dbReference>
<evidence type="ECO:0000256" key="7">
    <source>
        <dbReference type="ARBA" id="ARBA00023008"/>
    </source>
</evidence>
<accession>A0AAQ3QJT2</accession>
<evidence type="ECO:0000313" key="10">
    <source>
        <dbReference type="Proteomes" id="UP001327560"/>
    </source>
</evidence>
<evidence type="ECO:0000256" key="6">
    <source>
        <dbReference type="ARBA" id="ARBA00023002"/>
    </source>
</evidence>
<dbReference type="SUPFAM" id="SSF49503">
    <property type="entry name" value="Cupredoxins"/>
    <property type="match status" value="1"/>
</dbReference>
<evidence type="ECO:0000256" key="4">
    <source>
        <dbReference type="ARBA" id="ARBA00022723"/>
    </source>
</evidence>